<comment type="caution">
    <text evidence="1">The sequence shown here is derived from an EMBL/GenBank/DDBJ whole genome shotgun (WGS) entry which is preliminary data.</text>
</comment>
<dbReference type="SMART" id="SM01157">
    <property type="entry name" value="DUF1719"/>
    <property type="match status" value="1"/>
</dbReference>
<gene>
    <name evidence="1" type="ORF">C2845_PM03G19230</name>
</gene>
<dbReference type="AlphaFoldDB" id="A0A3L6T9W5"/>
<proteinExistence type="predicted"/>
<dbReference type="Pfam" id="PF08224">
    <property type="entry name" value="DUF1719"/>
    <property type="match status" value="1"/>
</dbReference>
<dbReference type="InterPro" id="IPR013181">
    <property type="entry name" value="DUF1719"/>
</dbReference>
<sequence length="150" mass="17007">MWNPAVHSGTTPSATLEGKTLTYQTVQGHWQQDLYIWPTCFEERSVEATLAYCYRDHTAAEKDFLILLILRLSGSTDIIALEHSLPRSSDWRPLLLKVSVYIAPHLVDEKLQPQESYVMELVGHNEELCRVSLQQAGVVATSKAISHFLR</sequence>
<accession>A0A3L6T9W5</accession>
<dbReference type="EMBL" id="PQIB02000002">
    <property type="protein sequence ID" value="RLN34103.1"/>
    <property type="molecule type" value="Genomic_DNA"/>
</dbReference>
<name>A0A3L6T9W5_PANMI</name>
<protein>
    <submittedName>
        <fullName evidence="1">Uncharacterized protein</fullName>
    </submittedName>
</protein>
<dbReference type="Proteomes" id="UP000275267">
    <property type="component" value="Unassembled WGS sequence"/>
</dbReference>
<reference evidence="2" key="1">
    <citation type="journal article" date="2019" name="Nat. Commun.">
        <title>The genome of broomcorn millet.</title>
        <authorList>
            <person name="Zou C."/>
            <person name="Miki D."/>
            <person name="Li D."/>
            <person name="Tang Q."/>
            <person name="Xiao L."/>
            <person name="Rajput S."/>
            <person name="Deng P."/>
            <person name="Jia W."/>
            <person name="Huang R."/>
            <person name="Zhang M."/>
            <person name="Sun Y."/>
            <person name="Hu J."/>
            <person name="Fu X."/>
            <person name="Schnable P.S."/>
            <person name="Li F."/>
            <person name="Zhang H."/>
            <person name="Feng B."/>
            <person name="Zhu X."/>
            <person name="Liu R."/>
            <person name="Schnable J.C."/>
            <person name="Zhu J.-K."/>
            <person name="Zhang H."/>
        </authorList>
    </citation>
    <scope>NUCLEOTIDE SEQUENCE [LARGE SCALE GENOMIC DNA]</scope>
</reference>
<keyword evidence="2" id="KW-1185">Reference proteome</keyword>
<evidence type="ECO:0000313" key="1">
    <source>
        <dbReference type="EMBL" id="RLN34103.1"/>
    </source>
</evidence>
<organism evidence="1 2">
    <name type="scientific">Panicum miliaceum</name>
    <name type="common">Proso millet</name>
    <name type="synonym">Broomcorn millet</name>
    <dbReference type="NCBI Taxonomy" id="4540"/>
    <lineage>
        <taxon>Eukaryota</taxon>
        <taxon>Viridiplantae</taxon>
        <taxon>Streptophyta</taxon>
        <taxon>Embryophyta</taxon>
        <taxon>Tracheophyta</taxon>
        <taxon>Spermatophyta</taxon>
        <taxon>Magnoliopsida</taxon>
        <taxon>Liliopsida</taxon>
        <taxon>Poales</taxon>
        <taxon>Poaceae</taxon>
        <taxon>PACMAD clade</taxon>
        <taxon>Panicoideae</taxon>
        <taxon>Panicodae</taxon>
        <taxon>Paniceae</taxon>
        <taxon>Panicinae</taxon>
        <taxon>Panicum</taxon>
        <taxon>Panicum sect. Panicum</taxon>
    </lineage>
</organism>
<evidence type="ECO:0000313" key="2">
    <source>
        <dbReference type="Proteomes" id="UP000275267"/>
    </source>
</evidence>